<dbReference type="AlphaFoldDB" id="A0A1V9YYJ1"/>
<feature type="transmembrane region" description="Helical" evidence="5">
    <location>
        <begin position="643"/>
        <end position="664"/>
    </location>
</feature>
<evidence type="ECO:0000256" key="2">
    <source>
        <dbReference type="ARBA" id="ARBA00022692"/>
    </source>
</evidence>
<evidence type="ECO:0000256" key="4">
    <source>
        <dbReference type="ARBA" id="ARBA00023136"/>
    </source>
</evidence>
<gene>
    <name evidence="7" type="ORF">ACHHYP_05380</name>
</gene>
<evidence type="ECO:0000256" key="5">
    <source>
        <dbReference type="SAM" id="Phobius"/>
    </source>
</evidence>
<dbReference type="EMBL" id="JNBR01000597">
    <property type="protein sequence ID" value="OQR90610.1"/>
    <property type="molecule type" value="Genomic_DNA"/>
</dbReference>
<dbReference type="InterPro" id="IPR049452">
    <property type="entry name" value="Anoctamin_TM"/>
</dbReference>
<keyword evidence="3 5" id="KW-1133">Transmembrane helix</keyword>
<evidence type="ECO:0000256" key="3">
    <source>
        <dbReference type="ARBA" id="ARBA00022989"/>
    </source>
</evidence>
<feature type="transmembrane region" description="Helical" evidence="5">
    <location>
        <begin position="758"/>
        <end position="779"/>
    </location>
</feature>
<reference evidence="7 8" key="1">
    <citation type="journal article" date="2014" name="Genome Biol. Evol.">
        <title>The secreted proteins of Achlya hypogyna and Thraustotheca clavata identify the ancestral oomycete secretome and reveal gene acquisitions by horizontal gene transfer.</title>
        <authorList>
            <person name="Misner I."/>
            <person name="Blouin N."/>
            <person name="Leonard G."/>
            <person name="Richards T.A."/>
            <person name="Lane C.E."/>
        </authorList>
    </citation>
    <scope>NUCLEOTIDE SEQUENCE [LARGE SCALE GENOMIC DNA]</scope>
    <source>
        <strain evidence="7 8">ATCC 48635</strain>
    </source>
</reference>
<sequence length="875" mass="99762">MEVNLDSIEVHLPISSRASCMLPRAKPVGTTDLVMVFPRRTGGERLNPEKFTQKRFVQTMLGLSDHASTDNLTAILRSAKCFVSNDGCPFAPAAYEALPTTDWIKSSQTSPPTETFQMRYDELTRRMDCLRYEYVESLGSAADTTEEAYCELMARAIAKRIQLVCGLTTYMFTTKRRNLADDEHLRVEAERIEYRLQTSNKPLDPVHSHKLRRIGLRDPSAISEARAHLISQARNDDDFTSAEAEMDPWLISRGGDYQSALHRALKRWGHNEAADGTFPPPPVLEHPKPTIMARFWREMLNIPHDPYTYFAVSTPFKSEPKFQPLYRMYPASADRFSEDTLFRQVDRIRLCSSILNQHVNVGVLKHSGHCLDLFPLHNRVVLDHLRRTWALRLTLTSQPLGLIRDYFGEKIALYFAWLEFYTKCLTAPAVVGASIYVLESYGLCDVRAAKIIFASSISIWSTFFTKFWHRKTRLYTVAWGVDVADLVAQPRVQYIGKKRMNPIDNMPQIWNVATSSFHRRQYLSYVIVVILLLIVLVALCGLFFLKHLAADSSNATWALTGVNILNSVQITILNKVYHIVAVWLNDWENHRTDVGYENHLITKVFSFQFCNSFASFFYTAFIKAAVGDPCESNSCIGELRVQILTLFLVAIVGGNFVEVALPLVRYRFNLWRAQEHASDLSEEERQVMWTSYDDDDAFADYNEIVIQYGFVTLFVIAMPLTPLLAIANNVLEVHIDAFKLCNGHRRPFPHRASDIGSWYYFLTLMNYLAVVTNIGIVLFTPDPQDRYTTETTTLVKWVTFVIAEHASLIIKTMVAAAVPDEPKMLKSLRLRHKNIEATVFLGQVPADDHHADLSQQAEKLNLYIHESSAPKAQMP</sequence>
<dbReference type="GO" id="GO:0016020">
    <property type="term" value="C:membrane"/>
    <property type="evidence" value="ECO:0007669"/>
    <property type="project" value="UniProtKB-SubCell"/>
</dbReference>
<feature type="transmembrane region" description="Helical" evidence="5">
    <location>
        <begin position="705"/>
        <end position="726"/>
    </location>
</feature>
<dbReference type="PANTHER" id="PTHR12308">
    <property type="entry name" value="ANOCTAMIN"/>
    <property type="match status" value="1"/>
</dbReference>
<dbReference type="InterPro" id="IPR007632">
    <property type="entry name" value="Anoctamin"/>
</dbReference>
<keyword evidence="8" id="KW-1185">Reference proteome</keyword>
<dbReference type="Pfam" id="PF04547">
    <property type="entry name" value="Anoctamin"/>
    <property type="match status" value="1"/>
</dbReference>
<evidence type="ECO:0000313" key="7">
    <source>
        <dbReference type="EMBL" id="OQR90610.1"/>
    </source>
</evidence>
<comment type="caution">
    <text evidence="7">The sequence shown here is derived from an EMBL/GenBank/DDBJ whole genome shotgun (WGS) entry which is preliminary data.</text>
</comment>
<feature type="transmembrane region" description="Helical" evidence="5">
    <location>
        <begin position="522"/>
        <end position="545"/>
    </location>
</feature>
<dbReference type="GO" id="GO:0005254">
    <property type="term" value="F:chloride channel activity"/>
    <property type="evidence" value="ECO:0007669"/>
    <property type="project" value="TreeGrafter"/>
</dbReference>
<evidence type="ECO:0000256" key="1">
    <source>
        <dbReference type="ARBA" id="ARBA00004141"/>
    </source>
</evidence>
<comment type="subcellular location">
    <subcellularLocation>
        <location evidence="1">Membrane</location>
        <topology evidence="1">Multi-pass membrane protein</topology>
    </subcellularLocation>
</comment>
<proteinExistence type="predicted"/>
<accession>A0A1V9YYJ1</accession>
<evidence type="ECO:0000313" key="8">
    <source>
        <dbReference type="Proteomes" id="UP000243579"/>
    </source>
</evidence>
<dbReference type="OrthoDB" id="296386at2759"/>
<feature type="domain" description="Anoctamin transmembrane" evidence="6">
    <location>
        <begin position="403"/>
        <end position="831"/>
    </location>
</feature>
<organism evidence="7 8">
    <name type="scientific">Achlya hypogyna</name>
    <name type="common">Oomycete</name>
    <name type="synonym">Protoachlya hypogyna</name>
    <dbReference type="NCBI Taxonomy" id="1202772"/>
    <lineage>
        <taxon>Eukaryota</taxon>
        <taxon>Sar</taxon>
        <taxon>Stramenopiles</taxon>
        <taxon>Oomycota</taxon>
        <taxon>Saprolegniomycetes</taxon>
        <taxon>Saprolegniales</taxon>
        <taxon>Achlyaceae</taxon>
        <taxon>Achlya</taxon>
    </lineage>
</organism>
<protein>
    <submittedName>
        <fullName evidence="7">Anoctamin-like protein</fullName>
    </submittedName>
</protein>
<evidence type="ECO:0000259" key="6">
    <source>
        <dbReference type="Pfam" id="PF04547"/>
    </source>
</evidence>
<dbReference type="PANTHER" id="PTHR12308:SF73">
    <property type="entry name" value="ANOCTAMIN"/>
    <property type="match status" value="1"/>
</dbReference>
<name>A0A1V9YYJ1_ACHHY</name>
<feature type="transmembrane region" description="Helical" evidence="5">
    <location>
        <begin position="600"/>
        <end position="622"/>
    </location>
</feature>
<dbReference type="Proteomes" id="UP000243579">
    <property type="component" value="Unassembled WGS sequence"/>
</dbReference>
<keyword evidence="2 5" id="KW-0812">Transmembrane</keyword>
<keyword evidence="4 5" id="KW-0472">Membrane</keyword>